<feature type="region of interest" description="Disordered" evidence="6">
    <location>
        <begin position="203"/>
        <end position="229"/>
    </location>
</feature>
<dbReference type="Gene3D" id="3.30.40.10">
    <property type="entry name" value="Zinc/RING finger domain, C3HC4 (zinc finger)"/>
    <property type="match status" value="1"/>
</dbReference>
<evidence type="ECO:0000256" key="4">
    <source>
        <dbReference type="PROSITE-ProRule" id="PRU00175"/>
    </source>
</evidence>
<comment type="caution">
    <text evidence="8">The sequence shown here is derived from an EMBL/GenBank/DDBJ whole genome shotgun (WGS) entry which is preliminary data.</text>
</comment>
<evidence type="ECO:0000313" key="9">
    <source>
        <dbReference type="Proteomes" id="UP001556367"/>
    </source>
</evidence>
<evidence type="ECO:0000259" key="7">
    <source>
        <dbReference type="PROSITE" id="PS50089"/>
    </source>
</evidence>
<dbReference type="PROSITE" id="PS50089">
    <property type="entry name" value="ZF_RING_2"/>
    <property type="match status" value="1"/>
</dbReference>
<dbReference type="SMART" id="SM00184">
    <property type="entry name" value="RING"/>
    <property type="match status" value="1"/>
</dbReference>
<dbReference type="InterPro" id="IPR013083">
    <property type="entry name" value="Znf_RING/FYVE/PHD"/>
</dbReference>
<dbReference type="SUPFAM" id="SSF57850">
    <property type="entry name" value="RING/U-box"/>
    <property type="match status" value="1"/>
</dbReference>
<evidence type="ECO:0000256" key="1">
    <source>
        <dbReference type="ARBA" id="ARBA00022723"/>
    </source>
</evidence>
<organism evidence="8 9">
    <name type="scientific">Hohenbuehelia grisea</name>
    <dbReference type="NCBI Taxonomy" id="104357"/>
    <lineage>
        <taxon>Eukaryota</taxon>
        <taxon>Fungi</taxon>
        <taxon>Dikarya</taxon>
        <taxon>Basidiomycota</taxon>
        <taxon>Agaricomycotina</taxon>
        <taxon>Agaricomycetes</taxon>
        <taxon>Agaricomycetidae</taxon>
        <taxon>Agaricales</taxon>
        <taxon>Pleurotineae</taxon>
        <taxon>Pleurotaceae</taxon>
        <taxon>Hohenbuehelia</taxon>
    </lineage>
</organism>
<keyword evidence="3" id="KW-0862">Zinc</keyword>
<dbReference type="PANTHER" id="PTHR45969">
    <property type="entry name" value="RING ZINC FINGER PROTEIN-RELATED"/>
    <property type="match status" value="1"/>
</dbReference>
<evidence type="ECO:0000256" key="2">
    <source>
        <dbReference type="ARBA" id="ARBA00022771"/>
    </source>
</evidence>
<dbReference type="EMBL" id="JASNQZ010000012">
    <property type="protein sequence ID" value="KAL0949281.1"/>
    <property type="molecule type" value="Genomic_DNA"/>
</dbReference>
<dbReference type="Pfam" id="PF13639">
    <property type="entry name" value="zf-RING_2"/>
    <property type="match status" value="1"/>
</dbReference>
<dbReference type="PROSITE" id="PS00518">
    <property type="entry name" value="ZF_RING_1"/>
    <property type="match status" value="1"/>
</dbReference>
<dbReference type="InterPro" id="IPR001841">
    <property type="entry name" value="Znf_RING"/>
</dbReference>
<dbReference type="PANTHER" id="PTHR45969:SF69">
    <property type="entry name" value="FINGER DOMAIN PROTEIN, PUTATIVE (AFU_ORTHOLOGUE AFUA_3G12190)-RELATED"/>
    <property type="match status" value="1"/>
</dbReference>
<protein>
    <recommendedName>
        <fullName evidence="7">RING-type domain-containing protein</fullName>
    </recommendedName>
</protein>
<gene>
    <name evidence="8" type="ORF">HGRIS_009359</name>
</gene>
<keyword evidence="2 4" id="KW-0863">Zinc-finger</keyword>
<keyword evidence="9" id="KW-1185">Reference proteome</keyword>
<feature type="coiled-coil region" evidence="5">
    <location>
        <begin position="145"/>
        <end position="179"/>
    </location>
</feature>
<proteinExistence type="predicted"/>
<reference evidence="9" key="1">
    <citation type="submission" date="2024-06" db="EMBL/GenBank/DDBJ databases">
        <title>Multi-omics analyses provide insights into the biosynthesis of the anticancer antibiotic pleurotin in Hohenbuehelia grisea.</title>
        <authorList>
            <person name="Weaver J.A."/>
            <person name="Alberti F."/>
        </authorList>
    </citation>
    <scope>NUCLEOTIDE SEQUENCE [LARGE SCALE GENOMIC DNA]</scope>
    <source>
        <strain evidence="9">T-177</strain>
    </source>
</reference>
<evidence type="ECO:0000256" key="6">
    <source>
        <dbReference type="SAM" id="MobiDB-lite"/>
    </source>
</evidence>
<sequence>MVRVECAVCLDEVDFVKLRFLRCGHCFCAQCIDRIMAKSSGVRRACPTCRQTLTTRDGEGQRLHVTFCEQTSVSNVVNTLTSIDETSSVHDVNKARTVYHQFCQNTNRDSETVLQAKEEMETRILHRASMIEQQARDASGLKTTISGLSDQIELLQANMKQMKEELSRKNREIGMLHQRSTSPVPPAWTPPSIPPSTSILAERQHAGHAPQPQANYYRPPQGHPMQSTSAVSSSTLMNALNPPTRSIQASMPHLPSLINVPARIDPSQLMQRAPPMYTSQRQVSQPTMGRVGVPELFNPAYLNDADPAMFPGVDFESDFSQWFNEASTDVVEG</sequence>
<evidence type="ECO:0000256" key="3">
    <source>
        <dbReference type="ARBA" id="ARBA00022833"/>
    </source>
</evidence>
<accession>A0ABR3J154</accession>
<dbReference type="InterPro" id="IPR017907">
    <property type="entry name" value="Znf_RING_CS"/>
</dbReference>
<keyword evidence="1" id="KW-0479">Metal-binding</keyword>
<evidence type="ECO:0000256" key="5">
    <source>
        <dbReference type="SAM" id="Coils"/>
    </source>
</evidence>
<dbReference type="Proteomes" id="UP001556367">
    <property type="component" value="Unassembled WGS sequence"/>
</dbReference>
<feature type="domain" description="RING-type" evidence="7">
    <location>
        <begin position="6"/>
        <end position="50"/>
    </location>
</feature>
<keyword evidence="5" id="KW-0175">Coiled coil</keyword>
<evidence type="ECO:0000313" key="8">
    <source>
        <dbReference type="EMBL" id="KAL0949281.1"/>
    </source>
</evidence>
<name>A0ABR3J154_9AGAR</name>